<organism evidence="4 5">
    <name type="scientific">Patellaria atrata CBS 101060</name>
    <dbReference type="NCBI Taxonomy" id="1346257"/>
    <lineage>
        <taxon>Eukaryota</taxon>
        <taxon>Fungi</taxon>
        <taxon>Dikarya</taxon>
        <taxon>Ascomycota</taxon>
        <taxon>Pezizomycotina</taxon>
        <taxon>Dothideomycetes</taxon>
        <taxon>Dothideomycetes incertae sedis</taxon>
        <taxon>Patellariales</taxon>
        <taxon>Patellariaceae</taxon>
        <taxon>Patellaria</taxon>
    </lineage>
</organism>
<dbReference type="EMBL" id="MU006099">
    <property type="protein sequence ID" value="KAF2837574.1"/>
    <property type="molecule type" value="Genomic_DNA"/>
</dbReference>
<dbReference type="PANTHER" id="PTHR21250">
    <property type="entry name" value="PRE-RRNA-PROCESSING PROTEIN TSR2 HOMOLOG"/>
    <property type="match status" value="1"/>
</dbReference>
<comment type="similarity">
    <text evidence="1">Belongs to the TSR2 family.</text>
</comment>
<dbReference type="InterPro" id="IPR019398">
    <property type="entry name" value="Pre-rRNA_process_TSR2"/>
</dbReference>
<comment type="caution">
    <text evidence="4">The sequence shown here is derived from an EMBL/GenBank/DDBJ whole genome shotgun (WGS) entry which is preliminary data.</text>
</comment>
<feature type="region of interest" description="Disordered" evidence="3">
    <location>
        <begin position="141"/>
        <end position="195"/>
    </location>
</feature>
<evidence type="ECO:0000256" key="2">
    <source>
        <dbReference type="ARBA" id="ARBA00022552"/>
    </source>
</evidence>
<gene>
    <name evidence="4" type="ORF">M501DRAFT_995533</name>
</gene>
<dbReference type="GO" id="GO:0006364">
    <property type="term" value="P:rRNA processing"/>
    <property type="evidence" value="ECO:0007669"/>
    <property type="project" value="UniProtKB-KW"/>
</dbReference>
<evidence type="ECO:0000313" key="5">
    <source>
        <dbReference type="Proteomes" id="UP000799429"/>
    </source>
</evidence>
<dbReference type="AlphaFoldDB" id="A0A9P4S7X6"/>
<keyword evidence="2" id="KW-0698">rRNA processing</keyword>
<reference evidence="4" key="1">
    <citation type="journal article" date="2020" name="Stud. Mycol.">
        <title>101 Dothideomycetes genomes: a test case for predicting lifestyles and emergence of pathogens.</title>
        <authorList>
            <person name="Haridas S."/>
            <person name="Albert R."/>
            <person name="Binder M."/>
            <person name="Bloem J."/>
            <person name="Labutti K."/>
            <person name="Salamov A."/>
            <person name="Andreopoulos B."/>
            <person name="Baker S."/>
            <person name="Barry K."/>
            <person name="Bills G."/>
            <person name="Bluhm B."/>
            <person name="Cannon C."/>
            <person name="Castanera R."/>
            <person name="Culley D."/>
            <person name="Daum C."/>
            <person name="Ezra D."/>
            <person name="Gonzalez J."/>
            <person name="Henrissat B."/>
            <person name="Kuo A."/>
            <person name="Liang C."/>
            <person name="Lipzen A."/>
            <person name="Lutzoni F."/>
            <person name="Magnuson J."/>
            <person name="Mondo S."/>
            <person name="Nolan M."/>
            <person name="Ohm R."/>
            <person name="Pangilinan J."/>
            <person name="Park H.-J."/>
            <person name="Ramirez L."/>
            <person name="Alfaro M."/>
            <person name="Sun H."/>
            <person name="Tritt A."/>
            <person name="Yoshinaga Y."/>
            <person name="Zwiers L.-H."/>
            <person name="Turgeon B."/>
            <person name="Goodwin S."/>
            <person name="Spatafora J."/>
            <person name="Crous P."/>
            <person name="Grigoriev I."/>
        </authorList>
    </citation>
    <scope>NUCLEOTIDE SEQUENCE</scope>
    <source>
        <strain evidence="4">CBS 101060</strain>
    </source>
</reference>
<feature type="compositionally biased region" description="Acidic residues" evidence="3">
    <location>
        <begin position="149"/>
        <end position="164"/>
    </location>
</feature>
<keyword evidence="5" id="KW-1185">Reference proteome</keyword>
<sequence>MTSQTESQILPPVTKTQVPSLDLAIALSLSRWPALTLAVQNQWGGPDSADKRDWLAGALSELIVTKPDTDAEDIEDVLLQVMGDEFDISLEDESEVEVAKTIMRLRKGISEGDLKELGEMRREWEERKGRPVGVGHIEAVEHNHGGELDSVDEESGSEDDDEDRMEGVVQAPPKEKPKPEVDEDGFTTVVSKKRR</sequence>
<evidence type="ECO:0008006" key="6">
    <source>
        <dbReference type="Google" id="ProtNLM"/>
    </source>
</evidence>
<proteinExistence type="inferred from homology"/>
<dbReference type="Pfam" id="PF10273">
    <property type="entry name" value="WGG"/>
    <property type="match status" value="1"/>
</dbReference>
<name>A0A9P4S7X6_9PEZI</name>
<evidence type="ECO:0000256" key="1">
    <source>
        <dbReference type="ARBA" id="ARBA00006524"/>
    </source>
</evidence>
<accession>A0A9P4S7X6</accession>
<protein>
    <recommendedName>
        <fullName evidence="6">Pre-rRNA-processing protein TSR2</fullName>
    </recommendedName>
</protein>
<evidence type="ECO:0000313" key="4">
    <source>
        <dbReference type="EMBL" id="KAF2837574.1"/>
    </source>
</evidence>
<dbReference type="Proteomes" id="UP000799429">
    <property type="component" value="Unassembled WGS sequence"/>
</dbReference>
<dbReference type="OrthoDB" id="263560at2759"/>
<evidence type="ECO:0000256" key="3">
    <source>
        <dbReference type="SAM" id="MobiDB-lite"/>
    </source>
</evidence>